<dbReference type="AlphaFoldDB" id="A0A023GUN6"/>
<evidence type="ECO:0000313" key="2">
    <source>
        <dbReference type="EMBL" id="AFJ52703.1"/>
    </source>
</evidence>
<accession>A0A023GUN6</accession>
<proteinExistence type="predicted"/>
<dbReference type="Gene3D" id="3.40.50.360">
    <property type="match status" value="1"/>
</dbReference>
<dbReference type="InterPro" id="IPR050712">
    <property type="entry name" value="NAD(P)H-dep_reductase"/>
</dbReference>
<dbReference type="PANTHER" id="PTHR30543:SF21">
    <property type="entry name" value="NAD(P)H-DEPENDENT FMN REDUCTASE LOT6"/>
    <property type="match status" value="1"/>
</dbReference>
<dbReference type="RefSeq" id="WP_229397753.1">
    <property type="nucleotide sequence ID" value="NZ_BBZF01000012.1"/>
</dbReference>
<organism evidence="2">
    <name type="scientific">Micromonospora okii</name>
    <dbReference type="NCBI Taxonomy" id="1182970"/>
    <lineage>
        <taxon>Bacteria</taxon>
        <taxon>Bacillati</taxon>
        <taxon>Actinomycetota</taxon>
        <taxon>Actinomycetes</taxon>
        <taxon>Micromonosporales</taxon>
        <taxon>Micromonosporaceae</taxon>
        <taxon>Micromonospora</taxon>
    </lineage>
</organism>
<evidence type="ECO:0000313" key="3">
    <source>
        <dbReference type="EMBL" id="AZO92769.1"/>
    </source>
</evidence>
<dbReference type="PANTHER" id="PTHR30543">
    <property type="entry name" value="CHROMATE REDUCTASE"/>
    <property type="match status" value="1"/>
</dbReference>
<dbReference type="InterPro" id="IPR005025">
    <property type="entry name" value="FMN_Rdtase-like_dom"/>
</dbReference>
<dbReference type="InterPro" id="IPR029039">
    <property type="entry name" value="Flavoprotein-like_sf"/>
</dbReference>
<dbReference type="EMBL" id="MH311781">
    <property type="protein sequence ID" value="AZO92769.1"/>
    <property type="molecule type" value="Genomic_DNA"/>
</dbReference>
<reference evidence="3" key="3">
    <citation type="journal article" date="2018" name="Appl. Environ. Microbiol.">
        <title>Discovery of 16-demethylrifamycins by Removing Predominant Polyketide Biosynthetic Pathway in Micromonospora sp. TP-A0468.</title>
        <authorList>
            <person name="Zhou Q."/>
            <person name="Luo G.C."/>
            <person name="Zhang H."/>
            <person name="Tang G.L."/>
        </authorList>
    </citation>
    <scope>NUCLEOTIDE SEQUENCE</scope>
    <source>
        <strain evidence="3">TP-A0468</strain>
    </source>
</reference>
<sequence>MISIGVVVGSTRPGRKAEAVARWVRDIAAQRGDAKVELLDLADHPLPRLNLPLPPAMAPSDDPAVREWAARVASFDAYIFVTPEYNHSVPGVLKDAIDFLYHEWTNKAAGLVSYGVHGGTRAAEHLRLVLAQVEVASVRSQVSLSLLTDFVNFAEFRPVPAQARLVDDMLNQVIAWGGALGALRRR</sequence>
<dbReference type="Pfam" id="PF03358">
    <property type="entry name" value="FMN_red"/>
    <property type="match status" value="1"/>
</dbReference>
<feature type="domain" description="NADPH-dependent FMN reductase-like" evidence="1">
    <location>
        <begin position="3"/>
        <end position="145"/>
    </location>
</feature>
<reference evidence="2" key="1">
    <citation type="submission" date="2011-05" db="EMBL/GenBank/DDBJ databases">
        <authorList>
            <person name="Ma H."/>
            <person name="Zhou Q."/>
            <person name="Igarashi Y."/>
            <person name="Tang G."/>
        </authorList>
    </citation>
    <scope>NUCLEOTIDE SEQUENCE</scope>
</reference>
<reference evidence="2" key="2">
    <citation type="journal article" date="2013" name="Chem. Biol.">
        <title>Unconventional origin and hybrid system for construction of pyrrolopyrrole moiety in kosinostatin biosynthesis.</title>
        <authorList>
            <person name="Ma H.M."/>
            <person name="Zhou Q."/>
            <person name="Tang Y.M."/>
            <person name="Zhang Z."/>
            <person name="Chen Y.S."/>
            <person name="He H.Y."/>
            <person name="Pan H.X."/>
            <person name="Tang M.C."/>
            <person name="Gao J.F."/>
            <person name="Zhao S.Y."/>
            <person name="Igarashi Y."/>
            <person name="Tang G.L."/>
        </authorList>
    </citation>
    <scope>NUCLEOTIDE SEQUENCE</scope>
</reference>
<name>A0A023GUN6_9ACTN</name>
<dbReference type="SUPFAM" id="SSF52218">
    <property type="entry name" value="Flavoproteins"/>
    <property type="match status" value="1"/>
</dbReference>
<evidence type="ECO:0000259" key="1">
    <source>
        <dbReference type="Pfam" id="PF03358"/>
    </source>
</evidence>
<dbReference type="EMBL" id="JN038178">
    <property type="protein sequence ID" value="AFJ52703.1"/>
    <property type="molecule type" value="Genomic_DNA"/>
</dbReference>
<gene>
    <name evidence="3" type="ORF">orf(+3)</name>
</gene>
<dbReference type="GO" id="GO:0016491">
    <property type="term" value="F:oxidoreductase activity"/>
    <property type="evidence" value="ECO:0007669"/>
    <property type="project" value="InterPro"/>
</dbReference>
<protein>
    <submittedName>
        <fullName evidence="3">Orf(+3)</fullName>
    </submittedName>
    <submittedName>
        <fullName evidence="2">Reductase</fullName>
    </submittedName>
</protein>
<dbReference type="GO" id="GO:0005829">
    <property type="term" value="C:cytosol"/>
    <property type="evidence" value="ECO:0007669"/>
    <property type="project" value="TreeGrafter"/>
</dbReference>
<dbReference type="GO" id="GO:0010181">
    <property type="term" value="F:FMN binding"/>
    <property type="evidence" value="ECO:0007669"/>
    <property type="project" value="TreeGrafter"/>
</dbReference>